<evidence type="ECO:0000256" key="1">
    <source>
        <dbReference type="SAM" id="MobiDB-lite"/>
    </source>
</evidence>
<keyword evidence="2" id="KW-1133">Transmembrane helix</keyword>
<feature type="transmembrane region" description="Helical" evidence="2">
    <location>
        <begin position="30"/>
        <end position="50"/>
    </location>
</feature>
<proteinExistence type="predicted"/>
<keyword evidence="2" id="KW-0472">Membrane</keyword>
<keyword evidence="2" id="KW-0812">Transmembrane</keyword>
<organism evidence="4 5">
    <name type="scientific">Cohnella candidum</name>
    <dbReference type="NCBI Taxonomy" id="2674991"/>
    <lineage>
        <taxon>Bacteria</taxon>
        <taxon>Bacillati</taxon>
        <taxon>Bacillota</taxon>
        <taxon>Bacilli</taxon>
        <taxon>Bacillales</taxon>
        <taxon>Paenibacillaceae</taxon>
        <taxon>Cohnella</taxon>
    </lineage>
</organism>
<evidence type="ECO:0000259" key="3">
    <source>
        <dbReference type="PROSITE" id="PS51272"/>
    </source>
</evidence>
<reference evidence="4 5" key="1">
    <citation type="submission" date="2018-10" db="EMBL/GenBank/DDBJ databases">
        <title>Genome Sequence of Cohnella sp.</title>
        <authorList>
            <person name="Srinivasan S."/>
            <person name="Kim M.K."/>
        </authorList>
    </citation>
    <scope>NUCLEOTIDE SEQUENCE [LARGE SCALE GENOMIC DNA]</scope>
    <source>
        <strain evidence="4 5">18JY8-7</strain>
    </source>
</reference>
<dbReference type="InterPro" id="IPR001119">
    <property type="entry name" value="SLH_dom"/>
</dbReference>
<gene>
    <name evidence="4" type="ORF">EAV92_04215</name>
</gene>
<feature type="domain" description="SLH" evidence="3">
    <location>
        <begin position="45"/>
        <end position="108"/>
    </location>
</feature>
<evidence type="ECO:0000313" key="4">
    <source>
        <dbReference type="EMBL" id="AYQ71841.1"/>
    </source>
</evidence>
<keyword evidence="5" id="KW-1185">Reference proteome</keyword>
<dbReference type="KEGG" id="coh:EAV92_04215"/>
<accession>A0A3G3JVG8</accession>
<sequence>MCVHDTDSGKSPHPIPKEVNYMNGIKRRTVLMLLVIASLVFSLAGSAYAFSDTQKDKEKAAIENLQKQGILSGTGKDKFSPQGTLTVGNAVALIVKAMDLNIDGLRFIKEPKASDSFTKVKDDAWYAPSFIIAFYNGLDIPQDIDPNAKATREQFAYWLYNALAKKGEYAWVKMYVTIRDENQINAGYMDAIQKLLIGKIATLDAKGNFRPEQAVTRSEAAGMLYRALEFVKNTPPIEPANPETSVLSDVKLTSEKVSDDLLKVTVSATVPHLGYGLEIAGIAFHGSEAVVSYRPILPDPSAMYGQMVNTVKAVTYVSSMYTPKLGDQVPAESRKQETGNGTQTVPVDNVTSPVNTKHPIRNPDGSSGSSGGSAGVPSGY</sequence>
<dbReference type="Pfam" id="PF00395">
    <property type="entry name" value="SLH"/>
    <property type="match status" value="2"/>
</dbReference>
<dbReference type="Proteomes" id="UP000269097">
    <property type="component" value="Chromosome"/>
</dbReference>
<feature type="domain" description="SLH" evidence="3">
    <location>
        <begin position="175"/>
        <end position="238"/>
    </location>
</feature>
<feature type="region of interest" description="Disordered" evidence="1">
    <location>
        <begin position="325"/>
        <end position="380"/>
    </location>
</feature>
<protein>
    <submittedName>
        <fullName evidence="4">S-layer homology domain-containing protein</fullName>
    </submittedName>
</protein>
<feature type="domain" description="SLH" evidence="3">
    <location>
        <begin position="113"/>
        <end position="173"/>
    </location>
</feature>
<dbReference type="EMBL" id="CP033433">
    <property type="protein sequence ID" value="AYQ71841.1"/>
    <property type="molecule type" value="Genomic_DNA"/>
</dbReference>
<evidence type="ECO:0000313" key="5">
    <source>
        <dbReference type="Proteomes" id="UP000269097"/>
    </source>
</evidence>
<feature type="compositionally biased region" description="Polar residues" evidence="1">
    <location>
        <begin position="338"/>
        <end position="355"/>
    </location>
</feature>
<dbReference type="AlphaFoldDB" id="A0A3G3JVG8"/>
<name>A0A3G3JVG8_9BACL</name>
<evidence type="ECO:0000256" key="2">
    <source>
        <dbReference type="SAM" id="Phobius"/>
    </source>
</evidence>
<dbReference type="PROSITE" id="PS51272">
    <property type="entry name" value="SLH"/>
    <property type="match status" value="3"/>
</dbReference>